<gene>
    <name evidence="2" type="ORF">SAMN05192539_102665</name>
</gene>
<evidence type="ECO:0000313" key="2">
    <source>
        <dbReference type="EMBL" id="SEJ96497.1"/>
    </source>
</evidence>
<keyword evidence="1" id="KW-1133">Transmembrane helix</keyword>
<feature type="transmembrane region" description="Helical" evidence="1">
    <location>
        <begin position="6"/>
        <end position="25"/>
    </location>
</feature>
<protein>
    <submittedName>
        <fullName evidence="2">Uncharacterized protein</fullName>
    </submittedName>
</protein>
<keyword evidence="1" id="KW-0472">Membrane</keyword>
<feature type="transmembrane region" description="Helical" evidence="1">
    <location>
        <begin position="37"/>
        <end position="59"/>
    </location>
</feature>
<dbReference type="OrthoDB" id="9007851at2"/>
<organism evidence="2 3">
    <name type="scientific">Paraburkholderia diazotrophica</name>
    <dbReference type="NCBI Taxonomy" id="667676"/>
    <lineage>
        <taxon>Bacteria</taxon>
        <taxon>Pseudomonadati</taxon>
        <taxon>Pseudomonadota</taxon>
        <taxon>Betaproteobacteria</taxon>
        <taxon>Burkholderiales</taxon>
        <taxon>Burkholderiaceae</taxon>
        <taxon>Paraburkholderia</taxon>
    </lineage>
</organism>
<dbReference type="STRING" id="667676.SAMN05192539_102665"/>
<accession>A0A1H7D6M0</accession>
<dbReference type="RefSeq" id="WP_090870875.1">
    <property type="nucleotide sequence ID" value="NZ_FNYE01000026.1"/>
</dbReference>
<name>A0A1H7D6M0_9BURK</name>
<dbReference type="EMBL" id="FNYE01000026">
    <property type="protein sequence ID" value="SEJ96497.1"/>
    <property type="molecule type" value="Genomic_DNA"/>
</dbReference>
<feature type="transmembrane region" description="Helical" evidence="1">
    <location>
        <begin position="79"/>
        <end position="95"/>
    </location>
</feature>
<proteinExistence type="predicted"/>
<evidence type="ECO:0000313" key="3">
    <source>
        <dbReference type="Proteomes" id="UP000198866"/>
    </source>
</evidence>
<dbReference type="AlphaFoldDB" id="A0A1H7D6M0"/>
<evidence type="ECO:0000256" key="1">
    <source>
        <dbReference type="SAM" id="Phobius"/>
    </source>
</evidence>
<reference evidence="3" key="1">
    <citation type="submission" date="2016-10" db="EMBL/GenBank/DDBJ databases">
        <authorList>
            <person name="Varghese N."/>
            <person name="Submissions S."/>
        </authorList>
    </citation>
    <scope>NUCLEOTIDE SEQUENCE [LARGE SCALE GENOMIC DNA]</scope>
    <source>
        <strain evidence="3">LMG 26031</strain>
    </source>
</reference>
<keyword evidence="3" id="KW-1185">Reference proteome</keyword>
<dbReference type="Proteomes" id="UP000198866">
    <property type="component" value="Unassembled WGS sequence"/>
</dbReference>
<sequence>MINFLLDLISNLLILAVMLTACSLFNGMRPGAKANGYLLFFVFAAIALAFDAALTFLVFADSQTRYGKFSTTESFMQRGAAYLTACGIAICLARMRSRKASQSAQGSTVIRTSAYTNSQLPM</sequence>
<keyword evidence="1" id="KW-0812">Transmembrane</keyword>